<sequence>MTPAEAVKKANMPGSHASALFMSSKRLCRSGRWLITPEEFDNWLASCKPSKVQFRRAEIRTICVSENKSTHGLLDYATCAGTSS</sequence>
<dbReference type="Proteomes" id="UP000464178">
    <property type="component" value="Chromosome"/>
</dbReference>
<dbReference type="KEGG" id="gms:SOIL9_19020"/>
<organism evidence="1 2">
    <name type="scientific">Gemmata massiliana</name>
    <dbReference type="NCBI Taxonomy" id="1210884"/>
    <lineage>
        <taxon>Bacteria</taxon>
        <taxon>Pseudomonadati</taxon>
        <taxon>Planctomycetota</taxon>
        <taxon>Planctomycetia</taxon>
        <taxon>Gemmatales</taxon>
        <taxon>Gemmataceae</taxon>
        <taxon>Gemmata</taxon>
    </lineage>
</organism>
<dbReference type="EMBL" id="LR593886">
    <property type="protein sequence ID" value="VTR95812.1"/>
    <property type="molecule type" value="Genomic_DNA"/>
</dbReference>
<dbReference type="AlphaFoldDB" id="A0A6P2D8H3"/>
<evidence type="ECO:0000313" key="2">
    <source>
        <dbReference type="Proteomes" id="UP000464178"/>
    </source>
</evidence>
<proteinExistence type="predicted"/>
<keyword evidence="2" id="KW-1185">Reference proteome</keyword>
<evidence type="ECO:0000313" key="1">
    <source>
        <dbReference type="EMBL" id="VTR95812.1"/>
    </source>
</evidence>
<gene>
    <name evidence="1" type="ORF">SOIL9_19020</name>
</gene>
<protein>
    <submittedName>
        <fullName evidence="1">Uncharacterized protein</fullName>
    </submittedName>
</protein>
<name>A0A6P2D8H3_9BACT</name>
<accession>A0A6P2D8H3</accession>
<reference evidence="1 2" key="1">
    <citation type="submission" date="2019-05" db="EMBL/GenBank/DDBJ databases">
        <authorList>
            <consortium name="Science for Life Laboratories"/>
        </authorList>
    </citation>
    <scope>NUCLEOTIDE SEQUENCE [LARGE SCALE GENOMIC DNA]</scope>
    <source>
        <strain evidence="1">Soil9</strain>
    </source>
</reference>